<dbReference type="PROSITE" id="PS50240">
    <property type="entry name" value="TRYPSIN_DOM"/>
    <property type="match status" value="1"/>
</dbReference>
<dbReference type="InterPro" id="IPR043504">
    <property type="entry name" value="Peptidase_S1_PA_chymotrypsin"/>
</dbReference>
<comment type="catalytic activity">
    <reaction evidence="8">
        <text>Selective cleavage of 103-Arg-|-Ser-104 and 124-Ile-|-Ile-125 bonds in Limulus clotting factor B to form activated factor B. Cleavage of -Pro-Arg-|-Xaa- bonds in synthetic substrates.</text>
        <dbReference type="EC" id="3.4.21.84"/>
    </reaction>
</comment>
<evidence type="ECO:0000256" key="7">
    <source>
        <dbReference type="ARBA" id="ARBA00023157"/>
    </source>
</evidence>
<organism evidence="13 14">
    <name type="scientific">Panagrolaimus davidi</name>
    <dbReference type="NCBI Taxonomy" id="227884"/>
    <lineage>
        <taxon>Eukaryota</taxon>
        <taxon>Metazoa</taxon>
        <taxon>Ecdysozoa</taxon>
        <taxon>Nematoda</taxon>
        <taxon>Chromadorea</taxon>
        <taxon>Rhabditida</taxon>
        <taxon>Tylenchina</taxon>
        <taxon>Panagrolaimomorpha</taxon>
        <taxon>Panagrolaimoidea</taxon>
        <taxon>Panagrolaimidae</taxon>
        <taxon>Panagrolaimus</taxon>
    </lineage>
</organism>
<protein>
    <recommendedName>
        <fullName evidence="9">limulus clotting factor C</fullName>
        <ecNumber evidence="9">3.4.21.84</ecNumber>
    </recommendedName>
</protein>
<keyword evidence="1" id="KW-0768">Sushi</keyword>
<dbReference type="WBParaSite" id="PDA_v2.g13579.t1">
    <property type="protein sequence ID" value="PDA_v2.g13579.t1"/>
    <property type="gene ID" value="PDA_v2.g13579"/>
</dbReference>
<name>A0A914P810_9BILA</name>
<dbReference type="GO" id="GO:0006508">
    <property type="term" value="P:proteolysis"/>
    <property type="evidence" value="ECO:0007669"/>
    <property type="project" value="UniProtKB-KW"/>
</dbReference>
<evidence type="ECO:0000259" key="12">
    <source>
        <dbReference type="PROSITE" id="PS50240"/>
    </source>
</evidence>
<evidence type="ECO:0000256" key="1">
    <source>
        <dbReference type="ARBA" id="ARBA00022659"/>
    </source>
</evidence>
<evidence type="ECO:0000313" key="13">
    <source>
        <dbReference type="Proteomes" id="UP000887578"/>
    </source>
</evidence>
<feature type="chain" id="PRO_5036769568" description="limulus clotting factor C" evidence="11">
    <location>
        <begin position="20"/>
        <end position="290"/>
    </location>
</feature>
<feature type="signal peptide" evidence="11">
    <location>
        <begin position="1"/>
        <end position="19"/>
    </location>
</feature>
<dbReference type="SMART" id="SM00020">
    <property type="entry name" value="Tryp_SPc"/>
    <property type="match status" value="1"/>
</dbReference>
<sequence>MNFFTKILIIFTIICEIYGQQKCGQTPIPPNLNSRIIGGTIATPHSWPWQAIFCYFSSSRVCDYGCGGAIIGDRWAMTAGHCAYGNVNNPGSFGVRTGAFDLSQNNEPGVVVHRIKRIILHPNYNPYPLPRYDIALLELSDRIAFDNYTQPICLPSFDNTTIIEPYNAWSTGWGTDDDGQGANRLRQVNLPFINYPRCKRESVPDEIVENVMVCTGTAGKGPCQGDSGGPLMVKNQNGAWFNYGSVSFGTGDNCADANKPSIYSRISTYCDFIQSATKGEVTCQNPITYG</sequence>
<dbReference type="PANTHER" id="PTHR24252:SF7">
    <property type="entry name" value="HYALIN"/>
    <property type="match status" value="1"/>
</dbReference>
<dbReference type="InterPro" id="IPR009003">
    <property type="entry name" value="Peptidase_S1_PA"/>
</dbReference>
<evidence type="ECO:0000256" key="10">
    <source>
        <dbReference type="RuleBase" id="RU363034"/>
    </source>
</evidence>
<dbReference type="AlphaFoldDB" id="A0A914P810"/>
<dbReference type="Gene3D" id="2.40.10.10">
    <property type="entry name" value="Trypsin-like serine proteases"/>
    <property type="match status" value="1"/>
</dbReference>
<dbReference type="InterPro" id="IPR001314">
    <property type="entry name" value="Peptidase_S1A"/>
</dbReference>
<feature type="domain" description="Peptidase S1" evidence="12">
    <location>
        <begin position="36"/>
        <end position="278"/>
    </location>
</feature>
<dbReference type="GO" id="GO:0004252">
    <property type="term" value="F:serine-type endopeptidase activity"/>
    <property type="evidence" value="ECO:0007669"/>
    <property type="project" value="InterPro"/>
</dbReference>
<dbReference type="EC" id="3.4.21.84" evidence="9"/>
<evidence type="ECO:0000256" key="8">
    <source>
        <dbReference type="ARBA" id="ARBA00052079"/>
    </source>
</evidence>
<dbReference type="InterPro" id="IPR018114">
    <property type="entry name" value="TRYPSIN_HIS"/>
</dbReference>
<keyword evidence="5" id="KW-0353">Hemolymph clotting</keyword>
<evidence type="ECO:0000256" key="9">
    <source>
        <dbReference type="ARBA" id="ARBA00066707"/>
    </source>
</evidence>
<dbReference type="PRINTS" id="PR00722">
    <property type="entry name" value="CHYMOTRYPSIN"/>
</dbReference>
<keyword evidence="4 10" id="KW-0378">Hydrolase</keyword>
<reference evidence="14" key="1">
    <citation type="submission" date="2022-11" db="UniProtKB">
        <authorList>
            <consortium name="WormBaseParasite"/>
        </authorList>
    </citation>
    <scope>IDENTIFICATION</scope>
</reference>
<dbReference type="InterPro" id="IPR033116">
    <property type="entry name" value="TRYPSIN_SER"/>
</dbReference>
<dbReference type="SUPFAM" id="SSF50494">
    <property type="entry name" value="Trypsin-like serine proteases"/>
    <property type="match status" value="1"/>
</dbReference>
<proteinExistence type="predicted"/>
<keyword evidence="2 10" id="KW-0645">Protease</keyword>
<evidence type="ECO:0000313" key="14">
    <source>
        <dbReference type="WBParaSite" id="PDA_v2.g13579.t1"/>
    </source>
</evidence>
<dbReference type="PROSITE" id="PS00134">
    <property type="entry name" value="TRYPSIN_HIS"/>
    <property type="match status" value="1"/>
</dbReference>
<dbReference type="InterPro" id="IPR001254">
    <property type="entry name" value="Trypsin_dom"/>
</dbReference>
<dbReference type="FunFam" id="2.40.10.10:FF:000120">
    <property type="entry name" value="Putative serine protease"/>
    <property type="match status" value="1"/>
</dbReference>
<evidence type="ECO:0000256" key="2">
    <source>
        <dbReference type="ARBA" id="ARBA00022670"/>
    </source>
</evidence>
<keyword evidence="3 11" id="KW-0732">Signal</keyword>
<dbReference type="PANTHER" id="PTHR24252">
    <property type="entry name" value="ACROSIN-RELATED"/>
    <property type="match status" value="1"/>
</dbReference>
<keyword evidence="6 10" id="KW-0720">Serine protease</keyword>
<dbReference type="Pfam" id="PF00089">
    <property type="entry name" value="Trypsin"/>
    <property type="match status" value="1"/>
</dbReference>
<evidence type="ECO:0000256" key="4">
    <source>
        <dbReference type="ARBA" id="ARBA00022801"/>
    </source>
</evidence>
<accession>A0A914P810</accession>
<evidence type="ECO:0000256" key="6">
    <source>
        <dbReference type="ARBA" id="ARBA00022825"/>
    </source>
</evidence>
<evidence type="ECO:0000256" key="3">
    <source>
        <dbReference type="ARBA" id="ARBA00022729"/>
    </source>
</evidence>
<evidence type="ECO:0000256" key="5">
    <source>
        <dbReference type="ARBA" id="ARBA00022820"/>
    </source>
</evidence>
<evidence type="ECO:0000256" key="11">
    <source>
        <dbReference type="SAM" id="SignalP"/>
    </source>
</evidence>
<keyword evidence="7" id="KW-1015">Disulfide bond</keyword>
<dbReference type="PROSITE" id="PS00135">
    <property type="entry name" value="TRYPSIN_SER"/>
    <property type="match status" value="1"/>
</dbReference>
<dbReference type="Proteomes" id="UP000887578">
    <property type="component" value="Unplaced"/>
</dbReference>
<dbReference type="CDD" id="cd00190">
    <property type="entry name" value="Tryp_SPc"/>
    <property type="match status" value="1"/>
</dbReference>
<keyword evidence="13" id="KW-1185">Reference proteome</keyword>
<dbReference type="GO" id="GO:0042381">
    <property type="term" value="P:hemolymph coagulation"/>
    <property type="evidence" value="ECO:0007669"/>
    <property type="project" value="UniProtKB-KW"/>
</dbReference>